<evidence type="ECO:0000256" key="1">
    <source>
        <dbReference type="ARBA" id="ARBA00004479"/>
    </source>
</evidence>
<dbReference type="PANTHER" id="PTHR24100:SF64">
    <property type="entry name" value="BUTYROPHILIN, SUBFAMILY 3, MEMBER A3-RELATED"/>
    <property type="match status" value="1"/>
</dbReference>
<dbReference type="OrthoDB" id="9986391at2759"/>
<evidence type="ECO:0000259" key="13">
    <source>
        <dbReference type="PROSITE" id="PS50188"/>
    </source>
</evidence>
<keyword evidence="7" id="KW-0862">Zinc</keyword>
<dbReference type="InterPro" id="IPR003599">
    <property type="entry name" value="Ig_sub"/>
</dbReference>
<dbReference type="InterPro" id="IPR053896">
    <property type="entry name" value="BTN3A2-like_Ig-C"/>
</dbReference>
<dbReference type="Pfam" id="PF07686">
    <property type="entry name" value="V-set"/>
    <property type="match status" value="1"/>
</dbReference>
<keyword evidence="6" id="KW-0863">Zinc-finger</keyword>
<dbReference type="SMART" id="SM00449">
    <property type="entry name" value="SPRY"/>
    <property type="match status" value="1"/>
</dbReference>
<dbReference type="Gene3D" id="2.60.120.920">
    <property type="match status" value="1"/>
</dbReference>
<dbReference type="GO" id="GO:0005737">
    <property type="term" value="C:cytoplasm"/>
    <property type="evidence" value="ECO:0007669"/>
    <property type="project" value="UniProtKB-ARBA"/>
</dbReference>
<keyword evidence="3 12" id="KW-0812">Transmembrane</keyword>
<accession>A0A340XHU7</accession>
<dbReference type="GO" id="GO:0009897">
    <property type="term" value="C:external side of plasma membrane"/>
    <property type="evidence" value="ECO:0007669"/>
    <property type="project" value="TreeGrafter"/>
</dbReference>
<dbReference type="GO" id="GO:0001817">
    <property type="term" value="P:regulation of cytokine production"/>
    <property type="evidence" value="ECO:0007669"/>
    <property type="project" value="TreeGrafter"/>
</dbReference>
<dbReference type="CDD" id="cd05713">
    <property type="entry name" value="IgV_MOG_like"/>
    <property type="match status" value="1"/>
</dbReference>
<dbReference type="STRING" id="118797.A0A340XHU7"/>
<gene>
    <name evidence="16" type="primary">LOC103087381</name>
</gene>
<feature type="domain" description="Ig-like" evidence="14">
    <location>
        <begin position="282"/>
        <end position="366"/>
    </location>
</feature>
<evidence type="ECO:0000256" key="9">
    <source>
        <dbReference type="ARBA" id="ARBA00023136"/>
    </source>
</evidence>
<name>A0A340XHU7_LIPVE</name>
<feature type="region of interest" description="Disordered" evidence="11">
    <location>
        <begin position="647"/>
        <end position="681"/>
    </location>
</feature>
<evidence type="ECO:0000256" key="3">
    <source>
        <dbReference type="ARBA" id="ARBA00022692"/>
    </source>
</evidence>
<evidence type="ECO:0000256" key="11">
    <source>
        <dbReference type="SAM" id="MobiDB-lite"/>
    </source>
</evidence>
<dbReference type="SMART" id="SM00406">
    <property type="entry name" value="IGv"/>
    <property type="match status" value="1"/>
</dbReference>
<sequence length="693" mass="76516">MTKWAVFGYIQKFWVIAHTRLRAETKHPRQQQIWGLLGSLNLLTLLSLETLQKPQPFKAELWAGPASCPVSPADAMGDLSSCCALCRLTSLLLLIQLPTGGSAECFAEIQNHHSSIPRVMMAHVIQHLSPACPGLPTRLCVFPALTLCLSSFLTPMSVSTEGFFVTGPSDPIVAVLGGDAVLPCRVFPPMSAEDMELRWLHSKFSEAVFIYQNRVEQNEGQMARYVGRTSLVSDFLAQGEAAVRIQNVQVSDNGLYTCFFRMGGFYEEASLELKVAGVGSAPQVCITGPEEDGVRVVCTASGWFPKPQVQWRGLSGEKFLAFSEAHSQDAEGLFSVEVALVVRDSSAGNVTCSVLNTVLGQEKAVAIFIPEPFFPQASPWKLAFSVSLTVLMALLLGAGYYTMREHFRKLRVMREKESLRLVKEQDRWAKEEVLKDTGWRKSAYLAGLTRVCSLSAWRKAQLYADWRKEKFQAWPVTLDPGSAHSNVVVSHENTTVAWKDTKMSSEDTGSILGFESITSGCCYWEVEIRDGDRSEWVLGVCREGVDRNSWYVESPEKGFWVIGQYDTGYRACTVPLTQLSLRQVPHRVGVFLDHEEGDVSFYNMTDGSHIFFFPRASFSGTIFPYFRIRSGAVSLTICSKEGWSEGHPVPHNSSFLEEPVSLPGEGFSSGSGANSPPVAESPLLPCIPEAVSP</sequence>
<dbReference type="GO" id="GO:0008270">
    <property type="term" value="F:zinc ion binding"/>
    <property type="evidence" value="ECO:0007669"/>
    <property type="project" value="UniProtKB-KW"/>
</dbReference>
<evidence type="ECO:0000256" key="5">
    <source>
        <dbReference type="ARBA" id="ARBA00022729"/>
    </source>
</evidence>
<organism evidence="15 16">
    <name type="scientific">Lipotes vexillifer</name>
    <name type="common">Yangtze river dolphin</name>
    <dbReference type="NCBI Taxonomy" id="118797"/>
    <lineage>
        <taxon>Eukaryota</taxon>
        <taxon>Metazoa</taxon>
        <taxon>Chordata</taxon>
        <taxon>Craniata</taxon>
        <taxon>Vertebrata</taxon>
        <taxon>Euteleostomi</taxon>
        <taxon>Mammalia</taxon>
        <taxon>Eutheria</taxon>
        <taxon>Laurasiatheria</taxon>
        <taxon>Artiodactyla</taxon>
        <taxon>Whippomorpha</taxon>
        <taxon>Cetacea</taxon>
        <taxon>Odontoceti</taxon>
        <taxon>Lipotidae</taxon>
        <taxon>Lipotes</taxon>
    </lineage>
</organism>
<evidence type="ECO:0000256" key="6">
    <source>
        <dbReference type="ARBA" id="ARBA00022771"/>
    </source>
</evidence>
<dbReference type="SUPFAM" id="SSF48726">
    <property type="entry name" value="Immunoglobulin"/>
    <property type="match status" value="2"/>
</dbReference>
<evidence type="ECO:0000256" key="2">
    <source>
        <dbReference type="ARBA" id="ARBA00007591"/>
    </source>
</evidence>
<evidence type="ECO:0000256" key="8">
    <source>
        <dbReference type="ARBA" id="ARBA00022989"/>
    </source>
</evidence>
<dbReference type="InterPro" id="IPR043136">
    <property type="entry name" value="B30.2/SPRY_sf"/>
</dbReference>
<protein>
    <submittedName>
        <fullName evidence="16">Butyrophilin subfamily 1 member A1-like</fullName>
    </submittedName>
</protein>
<dbReference type="PROSITE" id="PS50188">
    <property type="entry name" value="B302_SPRY"/>
    <property type="match status" value="1"/>
</dbReference>
<dbReference type="InParanoid" id="A0A340XHU7"/>
<dbReference type="InterPro" id="IPR003877">
    <property type="entry name" value="SPRY_dom"/>
</dbReference>
<dbReference type="InterPro" id="IPR001870">
    <property type="entry name" value="B30.2/SPRY"/>
</dbReference>
<comment type="subcellular location">
    <subcellularLocation>
        <location evidence="1">Membrane</location>
        <topology evidence="1">Single-pass type I membrane protein</topology>
    </subcellularLocation>
</comment>
<feature type="domain" description="B30.2/SPRY" evidence="13">
    <location>
        <begin position="456"/>
        <end position="644"/>
    </location>
</feature>
<evidence type="ECO:0000256" key="7">
    <source>
        <dbReference type="ARBA" id="ARBA00022833"/>
    </source>
</evidence>
<dbReference type="Proteomes" id="UP000265300">
    <property type="component" value="Unplaced"/>
</dbReference>
<dbReference type="InterPro" id="IPR007110">
    <property type="entry name" value="Ig-like_dom"/>
</dbReference>
<dbReference type="GO" id="GO:0050852">
    <property type="term" value="P:T cell receptor signaling pathway"/>
    <property type="evidence" value="ECO:0007669"/>
    <property type="project" value="TreeGrafter"/>
</dbReference>
<dbReference type="Pfam" id="PF00622">
    <property type="entry name" value="SPRY"/>
    <property type="match status" value="1"/>
</dbReference>
<keyword evidence="4" id="KW-0479">Metal-binding</keyword>
<evidence type="ECO:0000313" key="16">
    <source>
        <dbReference type="RefSeq" id="XP_007459657.1"/>
    </source>
</evidence>
<dbReference type="FunFam" id="2.60.40.10:FF:000088">
    <property type="entry name" value="Butyrophilin subfamily 1 member A1"/>
    <property type="match status" value="1"/>
</dbReference>
<keyword evidence="15" id="KW-1185">Reference proteome</keyword>
<keyword evidence="8 12" id="KW-1133">Transmembrane helix</keyword>
<dbReference type="Gene3D" id="2.60.40.10">
    <property type="entry name" value="Immunoglobulins"/>
    <property type="match status" value="2"/>
</dbReference>
<dbReference type="FunFam" id="2.60.40.10:FF:000208">
    <property type="entry name" value="Butyrophilin subfamily 1 member A1"/>
    <property type="match status" value="1"/>
</dbReference>
<feature type="transmembrane region" description="Helical" evidence="12">
    <location>
        <begin position="382"/>
        <end position="403"/>
    </location>
</feature>
<dbReference type="RefSeq" id="XP_007459657.1">
    <property type="nucleotide sequence ID" value="XM_007459595.1"/>
</dbReference>
<dbReference type="SMART" id="SM00409">
    <property type="entry name" value="IG"/>
    <property type="match status" value="2"/>
</dbReference>
<evidence type="ECO:0000256" key="10">
    <source>
        <dbReference type="ARBA" id="ARBA00023319"/>
    </source>
</evidence>
<dbReference type="InterPro" id="IPR050504">
    <property type="entry name" value="IgSF_BTN/MOG"/>
</dbReference>
<dbReference type="GO" id="GO:0005102">
    <property type="term" value="F:signaling receptor binding"/>
    <property type="evidence" value="ECO:0007669"/>
    <property type="project" value="TreeGrafter"/>
</dbReference>
<feature type="domain" description="Ig-like" evidence="14">
    <location>
        <begin position="155"/>
        <end position="272"/>
    </location>
</feature>
<dbReference type="InterPro" id="IPR003879">
    <property type="entry name" value="Butyrophylin_SPRY"/>
</dbReference>
<keyword evidence="9 12" id="KW-0472">Membrane</keyword>
<dbReference type="PRINTS" id="PR01407">
    <property type="entry name" value="BUTYPHLNCDUF"/>
</dbReference>
<dbReference type="FunFam" id="2.60.120.920:FF:000040">
    <property type="entry name" value="Ret finger protein-like 4A"/>
    <property type="match status" value="1"/>
</dbReference>
<dbReference type="InterPro" id="IPR013783">
    <property type="entry name" value="Ig-like_fold"/>
</dbReference>
<dbReference type="InterPro" id="IPR013320">
    <property type="entry name" value="ConA-like_dom_sf"/>
</dbReference>
<dbReference type="SUPFAM" id="SSF49899">
    <property type="entry name" value="Concanavalin A-like lectins/glucanases"/>
    <property type="match status" value="1"/>
</dbReference>
<dbReference type="AlphaFoldDB" id="A0A340XHU7"/>
<keyword evidence="10" id="KW-0393">Immunoglobulin domain</keyword>
<dbReference type="InterPro" id="IPR036179">
    <property type="entry name" value="Ig-like_dom_sf"/>
</dbReference>
<dbReference type="GeneID" id="103087381"/>
<evidence type="ECO:0000256" key="12">
    <source>
        <dbReference type="SAM" id="Phobius"/>
    </source>
</evidence>
<dbReference type="KEGG" id="lve:103087381"/>
<evidence type="ECO:0000259" key="14">
    <source>
        <dbReference type="PROSITE" id="PS50835"/>
    </source>
</evidence>
<dbReference type="PROSITE" id="PS50835">
    <property type="entry name" value="IG_LIKE"/>
    <property type="match status" value="2"/>
</dbReference>
<dbReference type="FunCoup" id="A0A340XHU7">
    <property type="interactions" value="17"/>
</dbReference>
<dbReference type="Pfam" id="PF22705">
    <property type="entry name" value="C2-set_3"/>
    <property type="match status" value="1"/>
</dbReference>
<reference evidence="16" key="1">
    <citation type="submission" date="2025-08" db="UniProtKB">
        <authorList>
            <consortium name="RefSeq"/>
        </authorList>
    </citation>
    <scope>IDENTIFICATION</scope>
</reference>
<evidence type="ECO:0000313" key="15">
    <source>
        <dbReference type="Proteomes" id="UP000265300"/>
    </source>
</evidence>
<proteinExistence type="inferred from homology"/>
<dbReference type="InterPro" id="IPR013106">
    <property type="entry name" value="Ig_V-set"/>
</dbReference>
<keyword evidence="5" id="KW-0732">Signal</keyword>
<comment type="similarity">
    <text evidence="2">Belongs to the immunoglobulin superfamily. BTN/MOG family.</text>
</comment>
<evidence type="ECO:0000256" key="4">
    <source>
        <dbReference type="ARBA" id="ARBA00022723"/>
    </source>
</evidence>
<dbReference type="PANTHER" id="PTHR24100">
    <property type="entry name" value="BUTYROPHILIN"/>
    <property type="match status" value="1"/>
</dbReference>